<accession>A0A4P8XN62</accession>
<dbReference type="Proteomes" id="UP000300879">
    <property type="component" value="Chromosome"/>
</dbReference>
<reference evidence="2 3" key="1">
    <citation type="submission" date="2019-05" db="EMBL/GenBank/DDBJ databases">
        <authorList>
            <person name="Chen C."/>
        </authorList>
    </citation>
    <scope>NUCLEOTIDE SEQUENCE [LARGE SCALE GENOMIC DNA]</scope>
    <source>
        <strain evidence="2 3">HB172198</strain>
    </source>
</reference>
<evidence type="ECO:0000313" key="3">
    <source>
        <dbReference type="Proteomes" id="UP000300879"/>
    </source>
</evidence>
<name>A0A4P8XN62_9BACL</name>
<dbReference type="AlphaFoldDB" id="A0A4P8XN62"/>
<dbReference type="EMBL" id="CP040396">
    <property type="protein sequence ID" value="QCT04307.1"/>
    <property type="molecule type" value="Genomic_DNA"/>
</dbReference>
<keyword evidence="3" id="KW-1185">Reference proteome</keyword>
<evidence type="ECO:0000256" key="1">
    <source>
        <dbReference type="SAM" id="MobiDB-lite"/>
    </source>
</evidence>
<organism evidence="2 3">
    <name type="scientific">Paenibacillus algicola</name>
    <dbReference type="NCBI Taxonomy" id="2565926"/>
    <lineage>
        <taxon>Bacteria</taxon>
        <taxon>Bacillati</taxon>
        <taxon>Bacillota</taxon>
        <taxon>Bacilli</taxon>
        <taxon>Bacillales</taxon>
        <taxon>Paenibacillaceae</taxon>
        <taxon>Paenibacillus</taxon>
    </lineage>
</organism>
<gene>
    <name evidence="2" type="ORF">E6C60_3597</name>
</gene>
<feature type="region of interest" description="Disordered" evidence="1">
    <location>
        <begin position="42"/>
        <end position="63"/>
    </location>
</feature>
<dbReference type="KEGG" id="palo:E6C60_3597"/>
<protein>
    <submittedName>
        <fullName evidence="2">Uncharacterized protein</fullName>
    </submittedName>
</protein>
<evidence type="ECO:0000313" key="2">
    <source>
        <dbReference type="EMBL" id="QCT04307.1"/>
    </source>
</evidence>
<sequence length="63" mass="7253">MIRIVQGTLWRYKKYPYPEKSGGKGIYPQIDEGKKTFTDEYRQRSRLQRNAANKAGDTGGVTE</sequence>
<proteinExistence type="predicted"/>